<evidence type="ECO:0000313" key="3">
    <source>
        <dbReference type="Proteomes" id="UP000183180"/>
    </source>
</evidence>
<dbReference type="EMBL" id="FNLM01000002">
    <property type="protein sequence ID" value="SDT83753.1"/>
    <property type="molecule type" value="Genomic_DNA"/>
</dbReference>
<gene>
    <name evidence="2" type="ORF">SAMN04488548_10215</name>
</gene>
<dbReference type="Proteomes" id="UP000183180">
    <property type="component" value="Unassembled WGS sequence"/>
</dbReference>
<evidence type="ECO:0000256" key="1">
    <source>
        <dbReference type="SAM" id="MobiDB-lite"/>
    </source>
</evidence>
<name>A0A1H2DLH7_9ACTN</name>
<proteinExistence type="predicted"/>
<feature type="compositionally biased region" description="Basic and acidic residues" evidence="1">
    <location>
        <begin position="66"/>
        <end position="76"/>
    </location>
</feature>
<protein>
    <submittedName>
        <fullName evidence="2">Uncharacterized protein</fullName>
    </submittedName>
</protein>
<feature type="region of interest" description="Disordered" evidence="1">
    <location>
        <begin position="66"/>
        <end position="107"/>
    </location>
</feature>
<reference evidence="2 3" key="1">
    <citation type="submission" date="2016-10" db="EMBL/GenBank/DDBJ databases">
        <authorList>
            <person name="de Groot N.N."/>
        </authorList>
    </citation>
    <scope>NUCLEOTIDE SEQUENCE [LARGE SCALE GENOMIC DNA]</scope>
    <source>
        <strain evidence="2 3">DSM 44215</strain>
    </source>
</reference>
<accession>A0A1H2DLH7</accession>
<sequence>MGSRLKLVRPRVDSLTCTHLRLQGQVRRPTMSQEPYRPRGFGRCTQRRRGRMRLLGWQCMHVSSRQDKPSVRRPEIEWSDPGGATNTSRGLTHSLEAPRRGCREGYPNPTSMSDMWITHRPRSRTACVLLRRMSPHLRAPHMRPPYAGMQTVCDSHRVQLDRHGELRPDTWSKEWVCVVCGAGVPKGSGRRKHCSRAVSKPTLDTTGVAQRRRNVGYAGRTSPYSGAPGRGFSAPTLSGAAPAVENPPKRADI</sequence>
<feature type="region of interest" description="Disordered" evidence="1">
    <location>
        <begin position="203"/>
        <end position="253"/>
    </location>
</feature>
<organism evidence="2 3">
    <name type="scientific">Gordonia westfalica</name>
    <dbReference type="NCBI Taxonomy" id="158898"/>
    <lineage>
        <taxon>Bacteria</taxon>
        <taxon>Bacillati</taxon>
        <taxon>Actinomycetota</taxon>
        <taxon>Actinomycetes</taxon>
        <taxon>Mycobacteriales</taxon>
        <taxon>Gordoniaceae</taxon>
        <taxon>Gordonia</taxon>
    </lineage>
</organism>
<dbReference type="STRING" id="158898.SAMN04488548_10215"/>
<evidence type="ECO:0000313" key="2">
    <source>
        <dbReference type="EMBL" id="SDT83753.1"/>
    </source>
</evidence>
<dbReference type="AlphaFoldDB" id="A0A1H2DLH7"/>